<evidence type="ECO:0000259" key="6">
    <source>
        <dbReference type="Pfam" id="PF16507"/>
    </source>
</evidence>
<dbReference type="PANTHER" id="PTHR32170">
    <property type="entry name" value="PROTEASOME ACTIVATOR COMPLEX SUBUNIT 4"/>
    <property type="match status" value="1"/>
</dbReference>
<dbReference type="EMBL" id="GEEE01016472">
    <property type="protein sequence ID" value="JAP46753.1"/>
    <property type="molecule type" value="Transcribed_RNA"/>
</dbReference>
<evidence type="ECO:0000256" key="2">
    <source>
        <dbReference type="ARBA" id="ARBA00022737"/>
    </source>
</evidence>
<proteinExistence type="inferred from homology"/>
<name>A0A0X3P527_SCHSO</name>
<dbReference type="GO" id="GO:0070628">
    <property type="term" value="F:proteasome binding"/>
    <property type="evidence" value="ECO:0007669"/>
    <property type="project" value="InterPro"/>
</dbReference>
<dbReference type="InterPro" id="IPR032430">
    <property type="entry name" value="Blm10_mid"/>
</dbReference>
<dbReference type="GO" id="GO:0005634">
    <property type="term" value="C:nucleus"/>
    <property type="evidence" value="ECO:0007669"/>
    <property type="project" value="TreeGrafter"/>
</dbReference>
<gene>
    <name evidence="7" type="ORF">TR137248</name>
</gene>
<accession>A0A0X3P527</accession>
<evidence type="ECO:0008006" key="8">
    <source>
        <dbReference type="Google" id="ProtNLM"/>
    </source>
</evidence>
<reference evidence="7" key="1">
    <citation type="submission" date="2016-01" db="EMBL/GenBank/DDBJ databases">
        <title>Reference transcriptome for the parasite Schistocephalus solidus: insights into the molecular evolution of parasitism.</title>
        <authorList>
            <person name="Hebert F.O."/>
            <person name="Grambauer S."/>
            <person name="Barber I."/>
            <person name="Landry C.R."/>
            <person name="Aubin-Horth N."/>
        </authorList>
    </citation>
    <scope>NUCLEOTIDE SEQUENCE</scope>
</reference>
<evidence type="ECO:0000256" key="1">
    <source>
        <dbReference type="ARBA" id="ARBA00005739"/>
    </source>
</evidence>
<dbReference type="Pfam" id="PF11919">
    <property type="entry name" value="PSME4_C"/>
    <property type="match status" value="1"/>
</dbReference>
<feature type="domain" description="Proteasome activator complex subunit 4 C-terminal" evidence="5">
    <location>
        <begin position="2563"/>
        <end position="2649"/>
    </location>
</feature>
<dbReference type="PANTHER" id="PTHR32170:SF3">
    <property type="entry name" value="PROTEASOME ACTIVATOR COMPLEX SUBUNIT 4"/>
    <property type="match status" value="1"/>
</dbReference>
<keyword evidence="3" id="KW-0227">DNA damage</keyword>
<dbReference type="InterPro" id="IPR016024">
    <property type="entry name" value="ARM-type_fold"/>
</dbReference>
<evidence type="ECO:0000259" key="5">
    <source>
        <dbReference type="Pfam" id="PF11919"/>
    </source>
</evidence>
<dbReference type="InterPro" id="IPR021843">
    <property type="entry name" value="PSME4_C"/>
</dbReference>
<evidence type="ECO:0000256" key="4">
    <source>
        <dbReference type="ARBA" id="ARBA00023204"/>
    </source>
</evidence>
<protein>
    <recommendedName>
        <fullName evidence="8">Proteasome activator complex subunit 4</fullName>
    </recommendedName>
</protein>
<dbReference type="InterPro" id="IPR035309">
    <property type="entry name" value="PSME4"/>
</dbReference>
<keyword evidence="2" id="KW-0677">Repeat</keyword>
<evidence type="ECO:0000313" key="7">
    <source>
        <dbReference type="EMBL" id="JAP46753.1"/>
    </source>
</evidence>
<sequence>MALSDQKFQEIDRINRLLPYADQLDAYADAAWHGIKCTFVKLIESKIFLTELPHVFKALTGYIQLFGHRFSKKEHIALINFCLSTGLCPHLDNDLADATLLVAADLLQSCNWTLRPSELQLNWKVFDNASISLPGSMDLRFCECDGREYQRIRKVLRIYKRFFPVSCIQEIWDEYRDSIYYLARYGPHEGIFEKLTAFTPIRQNTFDEINRVWLGDIFLLWYRYCEDGSLHQRKKSKRRGSGRLFCEIICLLGNIASFCPGRVDWEPHLDRVFNGLIKDMCIDSPAVRGDLSKSLQRLLTGYARILIWGIVPNSTVIPRMRNLFKILGNIYHPSTDSSSMLFFVTFCKKLLSVLVFRLRQELSRNSRSEEIYGKMPTWSRITVTQVDDVVDILLPLCLDASLYTRRSKSLDAVVACLDYLCLLRPRLFLPRLLTALEGGFELPELPMRVTRPLQALAESCSSITALRLSLCWSSTEMGRQPGDQVPLTTTQSTGAVSKTPKLLSPEDDQFLHSHIASFLYVDGRAQTTRILRCCLSGLDVNDIDRLQASVKALGALFLTTPMQDFSEVCLPNLTDQSHASERYACAFLNPGEFAASRLAVASLEIEELAVQVYTRLLACIQSINESLFLQAVSVESQHTEQDVVPKARETRILCGLTGLAIALGISASPVPRLRIRLVKLLTDVVFSNQWNFTIARLLNYQLLWLISGKRGVKSAVDENGADISDVALYAVAEFWPRFLRLFTELDSENGLTCRGHAEPRFFGLLCILPAYISAIVPSYLSNQRLVEEFIRPLIAVLSRLLAVSVGGSMGVPNVTSTPLPSPIMSTPVPLEPCNELALAASAAAGTLLHRLTAFSINFDHVDLLKTGAGLSQEQSPFINSPIWSPYVSWQELLRMTDSTTSSSPPSQLADLSPEECSQLAQNLWHQPSADSLHLAEYVVRTLFLPVLEKLTSATEELKTYLNETFESTTPCLREVSGLPFLSQQRQFLTSLITWCHYITVGLSEGLKPRLPRSGAGENLSDLCPELEVCSDQSVVLEDSHFTAIKLNLASFDLPAGDVCDGPLRERIAQIGSALLETISLLTAKFDVKIVRLSSDSEGGGGGGCGGSSSSSVVGLLMTDTAFRFLAQITCLSCFNENADEGGPFCVLINSDISHLTRNNLGANSCIQANHTGSSSSHGLENILPVLNKLSGPSTNLLSAYSQSLLPTAESSWFVNGHLPLAWLVQANRRHRLFVALDLARSLILPGHAGLSFTQLGRVRSSEHFVRLLNSLSRMTLLSNNEIASRVSTAVLSVWPMHRLPGTVSLVIRNALELLQSSPDQASMEADTVPDMEMEEQLYRSRKQQKQKAVILLESLLRESSIFTRLFEMDPLLWAEVWVELAKTALFRAIPNDASMAIDDGQDVDQQQTSADNLPRVLSSTVLTHRYADQETLNVAISGLFENFDQFPFRLHFPPFEIDVHPPNGWFRPVLKNARMLLEVFRPHFKDTDDQCSGGSSFMHHTTVYRRRAYSHFVNGLYSHCLSAFETSNVEGEANQQLIANSGLVACLFSHWPIPMDPPLSPAWEEGCKLVSPPPPPPPLGMVRMALRLLTSQQTEVVSAVVHFLSEFLLIYFLRFRPDDYIPFDAAEIARAHCPFPGADFKNPLHWPGLRDDNFGIAFDPTLDCLSNDQVFSQFHHIPHSVAGFMQYLPKCVWRNPEHVFCYPAFTADGNIDETRAHQWLRPRSDVDFSTLLTAEELNELRADLMEVANYLASPHQRTREFWFRLSRNVLYYHRSSNDNGTNLPADLSTFISILCDAFGPDPLLSLLEEYALSVLVPTSAQIDYLPSPASDCLVAKADGENQWARPLETDGVVRFVGPGVAYEIVMSLSSGAFSWPREARLKVFACVIPRLLVAIEAAALQASTGPVVDKSAHPALENVVWCKAELVFGNGGKAMDCPVEENPTDSSLHPSASQTFSNDQLLYRLLMSTYEQQEMEGDLSAVTTAAATTTSMLSIAGNNHVGGPSPRLAFAYKEFVQSYISKGLTYLQYLSFLWNFAKLLLADTVEEAGASTQCETSASTARLSQHSPQAGEQMEIHQTCPHSLYSRSDSPLWTALGGECPLCLARRLLPPSQRAFIFYNLNLSLVKALSWQGLLALAELTDNPSEDSGKGFAVALRKLTWNDLACSSSIWHRELAGQIGVMHAAALFDSIVRQRLPLVRSYSLAGVPTEHPLSSMLRQTPMHFSPPLADMLQALSNRCVVGQSFVLRRYLPLLVRDSIAVLLLRGVQPSEQSLALQTHLLSQSAEPLVPAIPEVALCSPSLKWAGLAQLKSRLSTLFLCLPSVLSYAFSQNPDDEQAGSAPLPPPYSLAPSVVPPPASRFSLLLLLTPLLADLVSTSNVFWTGGRSEAVANKEATADGMDDLDMCLGIAINEFGRLSCAGHSDVVSALSNVELMLSCIETLLAHPSWKTRVFGLLTIRVMPLANITAFWTIGAPGSVDIDARRLALGQRLRATVTACLLDPWIEVSRAASEALSCLIQYNVLKYDPEWVNALVRQSRTPLRRPGAPKPPAGAHSEADYAALRSRHAGLLGLCAFIRAAVHDTPTYLPAVIAEVAEHANDPQPIRQSVSDTLMAYSRSHQERWREDRELFSETQLDAYLSVVSSVSYYV</sequence>
<dbReference type="GO" id="GO:0016504">
    <property type="term" value="F:peptidase activator activity"/>
    <property type="evidence" value="ECO:0007669"/>
    <property type="project" value="InterPro"/>
</dbReference>
<feature type="domain" description="Proteasome activator Blm10 middle HEAT repeats region" evidence="6">
    <location>
        <begin position="322"/>
        <end position="458"/>
    </location>
</feature>
<comment type="similarity">
    <text evidence="1">Belongs to the BLM10 family.</text>
</comment>
<organism evidence="7">
    <name type="scientific">Schistocephalus solidus</name>
    <name type="common">Tapeworm</name>
    <dbReference type="NCBI Taxonomy" id="70667"/>
    <lineage>
        <taxon>Eukaryota</taxon>
        <taxon>Metazoa</taxon>
        <taxon>Spiralia</taxon>
        <taxon>Lophotrochozoa</taxon>
        <taxon>Platyhelminthes</taxon>
        <taxon>Cestoda</taxon>
        <taxon>Eucestoda</taxon>
        <taxon>Diphyllobothriidea</taxon>
        <taxon>Diphyllobothriidae</taxon>
        <taxon>Schistocephalus</taxon>
    </lineage>
</organism>
<dbReference type="GO" id="GO:0005829">
    <property type="term" value="C:cytosol"/>
    <property type="evidence" value="ECO:0007669"/>
    <property type="project" value="TreeGrafter"/>
</dbReference>
<dbReference type="GO" id="GO:0006281">
    <property type="term" value="P:DNA repair"/>
    <property type="evidence" value="ECO:0007669"/>
    <property type="project" value="UniProtKB-KW"/>
</dbReference>
<dbReference type="Pfam" id="PF16507">
    <property type="entry name" value="HEAT_PSME4_mid"/>
    <property type="match status" value="1"/>
</dbReference>
<dbReference type="SUPFAM" id="SSF48371">
    <property type="entry name" value="ARM repeat"/>
    <property type="match status" value="1"/>
</dbReference>
<keyword evidence="4" id="KW-0234">DNA repair</keyword>
<evidence type="ECO:0000256" key="3">
    <source>
        <dbReference type="ARBA" id="ARBA00022763"/>
    </source>
</evidence>
<dbReference type="GO" id="GO:0010499">
    <property type="term" value="P:proteasomal ubiquitin-independent protein catabolic process"/>
    <property type="evidence" value="ECO:0007669"/>
    <property type="project" value="TreeGrafter"/>
</dbReference>